<evidence type="ECO:0000313" key="1">
    <source>
        <dbReference type="EMBL" id="PST81669.1"/>
    </source>
</evidence>
<keyword evidence="2" id="KW-1185">Reference proteome</keyword>
<dbReference type="GO" id="GO:0090313">
    <property type="term" value="P:regulation of protein targeting to membrane"/>
    <property type="evidence" value="ECO:0007669"/>
    <property type="project" value="TreeGrafter"/>
</dbReference>
<dbReference type="PANTHER" id="PTHR30441">
    <property type="entry name" value="DUF748 DOMAIN-CONTAINING PROTEIN"/>
    <property type="match status" value="1"/>
</dbReference>
<organism evidence="1 2">
    <name type="scientific">Pedobacter yulinensis</name>
    <dbReference type="NCBI Taxonomy" id="2126353"/>
    <lineage>
        <taxon>Bacteria</taxon>
        <taxon>Pseudomonadati</taxon>
        <taxon>Bacteroidota</taxon>
        <taxon>Sphingobacteriia</taxon>
        <taxon>Sphingobacteriales</taxon>
        <taxon>Sphingobacteriaceae</taxon>
        <taxon>Pedobacter</taxon>
    </lineage>
</organism>
<name>A0A2T3HGV9_9SPHI</name>
<dbReference type="PANTHER" id="PTHR30441:SF8">
    <property type="entry name" value="DUF748 DOMAIN-CONTAINING PROTEIN"/>
    <property type="match status" value="1"/>
</dbReference>
<dbReference type="RefSeq" id="WP_107217595.1">
    <property type="nucleotide sequence ID" value="NZ_KZ686273.1"/>
</dbReference>
<evidence type="ECO:0000313" key="2">
    <source>
        <dbReference type="Proteomes" id="UP000240912"/>
    </source>
</evidence>
<accession>A0A2T3HGV9</accession>
<proteinExistence type="predicted"/>
<protein>
    <submittedName>
        <fullName evidence="1">AsmA family protein</fullName>
    </submittedName>
</protein>
<dbReference type="GO" id="GO:0005886">
    <property type="term" value="C:plasma membrane"/>
    <property type="evidence" value="ECO:0007669"/>
    <property type="project" value="TreeGrafter"/>
</dbReference>
<dbReference type="AlphaFoldDB" id="A0A2T3HGV9"/>
<dbReference type="Proteomes" id="UP000240912">
    <property type="component" value="Unassembled WGS sequence"/>
</dbReference>
<gene>
    <name evidence="1" type="ORF">C7T94_18825</name>
</gene>
<reference evidence="1 2" key="1">
    <citation type="submission" date="2018-03" db="EMBL/GenBank/DDBJ databases">
        <authorList>
            <person name="Keele B.F."/>
        </authorList>
    </citation>
    <scope>NUCLEOTIDE SEQUENCE [LARGE SCALE GENOMIC DNA]</scope>
    <source>
        <strain evidence="1 2">YL28-9</strain>
    </source>
</reference>
<dbReference type="OrthoDB" id="1489065at2"/>
<sequence length="810" mass="90773">MARWLQLSLKIIGGIVLLLLIISVCAGVYISSNREKVLNSLVEKINAGINGKFSARRIDPSFFKGFPNASLSVRDVVLTDSLFNRHRHELLKAADIDVSLDLLSLLAGNFKISSVSINNASVYLYTDSTGYSNTSIFKSKQQKATESDGGRPDGIQVRRIDLNKVRFVIDNQARFKKFDFDVAFMNGRVSYPSEGFKGRIRLRTLVRDFSFNTRRGSFMHNKTIDGHLSFHYDKEQELLVADPDRLNIGGDDFTVGASVQFGRKPAPFSVRIKADKILYANVARLLAPNISSKLLRFKIARPIDVQATIIDDGKSAGKDPLINVGINVRNNAVTIPSGSLEDCSFDGSFTNKDSANRPIGDANSSIRFRQLKANYYQAPIRVDTLLINNLERPVAMGRVRSEFDLDKLNGSFGDNTFRFKSGHADLELYGKADIENFRFTKPTVSGRVIIRDADMTYIPRNIHLVRSALALQFTENDLSVNEGRLQLGKSIVTMNLRIRNLLNFYYTAPEKTLIELTLNSPQLYLSELLPLLGQRKKAVRKRKTGNSINQMSEQLETVLESARMKMQVHVDKAIYNRFVARDLDASIDLLRDGVYLRKIRVSHAGGSLNLTGNVKPFGATNRFSVRAQISNVNVREFFYGFDNFGQNTITNKNLRGYLSSVVDVNGALTDQGRLVSRSTSGRVKFNLRKGALLNFEPLQKVEKFAFKNRDFSNIQLEPLSGVLDIRGDKIHISPLMVNSSVLNFNIKGVYALGKGTNIAMDIPLRNPKKDEFLTDPKDKRAARMKGIVLHLKASDGEDGKIRVGWNRNHD</sequence>
<comment type="caution">
    <text evidence="1">The sequence shown here is derived from an EMBL/GenBank/DDBJ whole genome shotgun (WGS) entry which is preliminary data.</text>
</comment>
<dbReference type="InterPro" id="IPR052894">
    <property type="entry name" value="AsmA-related"/>
</dbReference>
<dbReference type="EMBL" id="PYLS01000009">
    <property type="protein sequence ID" value="PST81669.1"/>
    <property type="molecule type" value="Genomic_DNA"/>
</dbReference>